<keyword evidence="4" id="KW-0812">Transmembrane</keyword>
<dbReference type="PANTHER" id="PTHR33050">
    <property type="entry name" value="REVERSE TRANSCRIPTASE DOMAIN-CONTAINING PROTEIN"/>
    <property type="match status" value="1"/>
</dbReference>
<evidence type="ECO:0000256" key="3">
    <source>
        <dbReference type="SAM" id="MobiDB-lite"/>
    </source>
</evidence>
<feature type="compositionally biased region" description="Basic and acidic residues" evidence="3">
    <location>
        <begin position="3651"/>
        <end position="3669"/>
    </location>
</feature>
<dbReference type="GO" id="GO:0003677">
    <property type="term" value="F:DNA binding"/>
    <property type="evidence" value="ECO:0007669"/>
    <property type="project" value="UniProtKB-KW"/>
</dbReference>
<keyword evidence="6" id="KW-1185">Reference proteome</keyword>
<feature type="region of interest" description="Disordered" evidence="3">
    <location>
        <begin position="1338"/>
        <end position="1395"/>
    </location>
</feature>
<feature type="transmembrane region" description="Helical" evidence="4">
    <location>
        <begin position="76"/>
        <end position="98"/>
    </location>
</feature>
<dbReference type="PANTHER" id="PTHR33050:SF7">
    <property type="entry name" value="RIBONUCLEASE H"/>
    <property type="match status" value="1"/>
</dbReference>
<feature type="transmembrane region" description="Helical" evidence="4">
    <location>
        <begin position="30"/>
        <end position="52"/>
    </location>
</feature>
<dbReference type="InterPro" id="IPR043502">
    <property type="entry name" value="DNA/RNA_pol_sf"/>
</dbReference>
<feature type="coiled-coil region" evidence="2">
    <location>
        <begin position="3139"/>
        <end position="3170"/>
    </location>
</feature>
<evidence type="ECO:0000313" key="5">
    <source>
        <dbReference type="EMBL" id="OLP76442.1"/>
    </source>
</evidence>
<evidence type="ECO:0000256" key="4">
    <source>
        <dbReference type="SAM" id="Phobius"/>
    </source>
</evidence>
<accession>A0A1Q9C0J0</accession>
<comment type="caution">
    <text evidence="5">The sequence shown here is derived from an EMBL/GenBank/DDBJ whole genome shotgun (WGS) entry which is preliminary data.</text>
</comment>
<feature type="region of interest" description="Disordered" evidence="3">
    <location>
        <begin position="3093"/>
        <end position="3132"/>
    </location>
</feature>
<feature type="region of interest" description="Disordered" evidence="3">
    <location>
        <begin position="2832"/>
        <end position="2856"/>
    </location>
</feature>
<organism evidence="5 6">
    <name type="scientific">Symbiodinium microadriaticum</name>
    <name type="common">Dinoflagellate</name>
    <name type="synonym">Zooxanthella microadriatica</name>
    <dbReference type="NCBI Taxonomy" id="2951"/>
    <lineage>
        <taxon>Eukaryota</taxon>
        <taxon>Sar</taxon>
        <taxon>Alveolata</taxon>
        <taxon>Dinophyceae</taxon>
        <taxon>Suessiales</taxon>
        <taxon>Symbiodiniaceae</taxon>
        <taxon>Symbiodinium</taxon>
    </lineage>
</organism>
<dbReference type="Proteomes" id="UP000186817">
    <property type="component" value="Unassembled WGS sequence"/>
</dbReference>
<feature type="region of interest" description="Disordered" evidence="3">
    <location>
        <begin position="2519"/>
        <end position="2543"/>
    </location>
</feature>
<protein>
    <submittedName>
        <fullName evidence="5">Uncharacterized protein</fullName>
    </submittedName>
</protein>
<proteinExistence type="predicted"/>
<reference evidence="5 6" key="1">
    <citation type="submission" date="2016-02" db="EMBL/GenBank/DDBJ databases">
        <title>Genome analysis of coral dinoflagellate symbionts highlights evolutionary adaptations to a symbiotic lifestyle.</title>
        <authorList>
            <person name="Aranda M."/>
            <person name="Li Y."/>
            <person name="Liew Y.J."/>
            <person name="Baumgarten S."/>
            <person name="Simakov O."/>
            <person name="Wilson M."/>
            <person name="Piel J."/>
            <person name="Ashoor H."/>
            <person name="Bougouffa S."/>
            <person name="Bajic V.B."/>
            <person name="Ryu T."/>
            <person name="Ravasi T."/>
            <person name="Bayer T."/>
            <person name="Micklem G."/>
            <person name="Kim H."/>
            <person name="Bhak J."/>
            <person name="Lajeunesse T.C."/>
            <person name="Voolstra C.R."/>
        </authorList>
    </citation>
    <scope>NUCLEOTIDE SEQUENCE [LARGE SCALE GENOMIC DNA]</scope>
    <source>
        <strain evidence="5 6">CCMP2467</strain>
    </source>
</reference>
<feature type="compositionally biased region" description="Low complexity" evidence="3">
    <location>
        <begin position="3711"/>
        <end position="3725"/>
    </location>
</feature>
<dbReference type="SUPFAM" id="SSF56672">
    <property type="entry name" value="DNA/RNA polymerases"/>
    <property type="match status" value="1"/>
</dbReference>
<gene>
    <name evidence="5" type="ORF">AK812_SmicGene43626</name>
</gene>
<feature type="region of interest" description="Disordered" evidence="3">
    <location>
        <begin position="3648"/>
        <end position="3691"/>
    </location>
</feature>
<sequence>MLPSSCFGRVGRAPVLTYLLDVRALTASPVVRLVLCLTCILFVLQVALAWLLSPTSPQPQPLPVVQRLAASFGPAWASHLGQLLSAQGIFILLVFVCFSREGGEFIVQWFFAALPSVCPTQVLLFIIMSDDNSEEDTRIAEISACRWPILALPEQAPSSAASGPYADAYGALDPPIRTIEVNVCVNERSICFFDITSGHTIQDLLDASEDPGCASVTTCFRVTRITVHTTAIALGCAERPPDFITPPSSDDEGSAVIVFEHFRLPRSYEPAACGAAPPAYRRRLPVVQFSDVSAVLCLQVSALRGCIASVAGALCIEMADRNNPRRSRSRSRSIRRVGSCDYCPACAVNRGILLRILHTVQEFQRSTSTTPPSAGSGRPALDLTEVFTGTIDQASIQMAHPRTAALAARHLESRCDSIVRMLDFLDAAVKRRGDIRQDPFLPRKKRLSWQRPSSPTSEAPLFAPKRPLLGSCQASASSQVSVTATQVGNLTAFPPACPIKPYIGAPGTVHQAYSLALQMQVTEWVRLARLAASHSSTLPEVLKSTKADVHLAKMVDSYAPSTLAAYLSKWRHWVRFASACEANPYNPSIALLLDFLATHSRGQLRTATTWIKSLRFISRKAHLDALRLSLHSELVSAYGRSGSIVERRESAPLPLSFIIFLECRTLDTSLSAQQRIIAGSFLLCIFASLRFSDALWCPPGRLSITGECLLGVCMKTKTTRRAMPFGALAGGFLHRGAQGCAHAWLHLVQVSLQATAMLHPNFTPDFILARLGPDAAQPLFLAPMSRSEGVVLLRQLFSICYAQTQPSSRPEADLLGVHSLKVTLLSYGRQLLIREDLQRQQGHHRSSLAGMSDLYGRDDVAAPSEFQRQVVAAVLEGFRPRRPRLRGGLPPTADIDVALPCVPGASDMPPVGSNPIPDPEHDASSDSEVEDERAASPIPLPPSTQELPEAVTEALSMTLEPLPQAERVLGCAPVLMALSTSSSSESASTSFSSEIELFVEAPSTDWQPAVRIRPRHFHEARLLHILFVSTRTERAILPRDEITIWEDMSLPSGLLDTLVDKGFNSMALLAFAVPDSDSLEHFILSIVGRPLGADPSAPLLTADAAALRRLYHLCKTECAGVGPSSPSSIAPVASAKRILSREEVAELMQKFMKAYPSELVRSDVMPSSPLLLLVREHLEAKKFSWVPWRLRSSASDEEQFLERRRPRTDAKLLTRLLQEGQPEEECIASVPQSGPVEPIVRRFWDILMYAIALNDGAHLLHLRKAAEKFLSLALATPSDRNMRPPSLQEIVEADRALWLGVATIQAGQGWSLTDALAEMIFARPDVYSALAPRLKPNTPPAPLAASGANKRKQPALPPPPPHKQARPPKAKAKATSKKDAVPKVGSDAPPDFAAPSESSAEALASKFLVASSAPSCSDILLLAEALLYEAPDLDDRFESGKSVSAGLFFRFKPGARKVCVSHPLSVRAINRLIRALAPNHFFSSFVIISGVHSPRHQDSMNARAPNIVIPLSSFQGGELRISHVAESASGSEQVPSPCVDLPVALGPVTFNARDCPHEVLPSQGLRVVLAAYTLQAASNLDMCPELRSSLTALAFPLPPVDMCYSPADLAPKALQLTPDQQALLPAAPSAAKAIGPSSTPAMTVFPNCGGRDSGSILGPCCLPAPTPRLFLDLFAGARSPVSSVLRNLGLDCFPAVDIIVDASCDILDDEFFSLLCRIADAGLVGAALAAPVCSKHSILRLRPGGPKPLRDFAYPTGRPDLNWDATAQLQESALLHDRSRLLLSRVSASGGSPGESSLFPYISCCILHGRRFIFQVLDVCTHASFVGKRDGSGFLSRRTAEYPDQLASSLEPPLADPAVVPFLQDLFDAFQVPPAAQADLLYIAPGQPLRLRLLKFLLSKLQDPEAAFCDQLESGVSLGVGSVLEPSSHWPTRDAEHIIPDLHICEGAWQSAESQPDIVHSLLDEELQEGWISEYASLEDIQSAFPQVALGRLGLVLAEGRSARLVVDSSISGVTSSSAIPNCISNPRIEDVSACAPSYVPPDPWVGASIDVKKAHRRMLIAKQERALLAFSFRGRYFISNCLNFGARASSWYWSRLAGSILRLSHHIIFLKHLLWVYVDDFLAAFQKATAPLHLSLWIMLLLCIRLPISWSKCSIDDGIVWIGWRISFDTWSVELPEDKVHRILNQIAALSKQTKVKVKDLESIIGRLLWLTGLWRLLRPLLQPLYAALRDIPCTLIAVSPQLWTQIIASCDDSGRLTRSLNHASFPEGARITRAGNTALSSLTQMKKVPFIKRRLWVSVQDSEHPLRCLSQTAVGALQSWNSILSATPCVFNIKQAPLLQLVAEADAFADQDQCGLGGYILWPFGVCRWYSIHLLPDQVKEFFPSVDGQLQHHICALELLAQYCLLWIASEMLPRARHHLTLPMRSDNSGAELVSAKGLTSVKVLGEVLRAFLDFQRRNGLHASVEHIPGYRNDLADVCVAAGTRNPAVGPSMTDPAYILQDEADCSLEVSPVKPSIADPAASGKAPEASTDGQSPSKTGAAGENAVVDAVTSILIQCKICLEMLAKHCFGKGKNSQCVCLECRRADEAAEKQVKGTAEEAQWKQLKATGGADYRKVIIDFRKKCPAKGRGAPRAKFDFATTFKTIESFNQVKSKAHCRYMTETHFLEWSQTAEGGSYTPMQAKDRWDEMFADKTVGRDTNGKGGADRLLIHMFDDVVGSSGTRSSKGITLSGKSVKNASEDQLQGMQAAMNTGHSSEIFAGVNGGSLSAALRAGGSALGRGRGGAHCTQVCVAAGTRNPAVGPSMTDPAYILQDEADCSLEVSPVKPSIADPAASGKAPEASTDGQSPSKTGAAGENAVVDAVTSILIQCKICLEMLAKHCFGKGKNSQCVCLECRRADEAAEKQVKGTAEEAQWKQLKATGGADYRKVIIDFRKKCPAKGRGAPRAKFDFATTFKTIESFNQVKSKAHCRYMTETHFLEWSQTAEGGSYTPMQAKDRWDEMFADKTVGRDTNGKGGADRLLIHMFDDVVGSSGTRSSKGITLSGKSVKNASEDQLQGMQAAMNTGHSSEIFAGVNGGSLSAALRAGGSALGRGRGGAHCTQAALPPPPPADAAEEQENKKKKRKTDVQALKVTQHDRLQRENKALLDEAKDVLGKLDNTLDSVTTEDEEHYKMYVSLLRQRRLAIQAWSGPLDQEPDDPANAISAFKDFQADACLPENSAKLPSPEFEHLLSRFEIASEAFDKTEKAAEQDDLKETLKSFGERKALVKNLFSCGLRAVKDLKSARTARQKTFEARVKREAAQAKAAAKAKAKEEARASGGGKPPKGAQAETANAAAEAAVALPPIFQFGTLTDLREAVQHLKAQAVPTVGSAEFSSTAADVTKPFLVESCSELEDALSKDDMVRQRFSFFLRTFQNSPQFGGSGRGTMNLPDISGLLGMILKYAPAKAVDPVRSCLSDKELATLVKLVGAYAFSDAMRYSGTEFKQAATLRFQLKGKRRFAAVGFAALQAKLLEFRDDSATQGVAAKMSELSVSKLQDISVEVASQVLQAATTEDAEGLMPMFYIGESDANSVTYMPPGFFMLDITSGKQMVTGFRASVLVAAPQLDDLKAIIQTFEASGRDAGLMVSMVNAMKNHDVLITMGHAGVKKEEDDRDDRPGGKDNDNGTKPAPKAPLHAVQNQKEETEMQAADEALQQLTADEGKAKDANASAEEAAGSLESKPSPDMVDGDGARSQPEPTKDGEAVAVTETPKKRPRLHLDSPSRIQAAPAVAAPSNPQTDEINEINEIKKLAVGESQPGNERFLSMMKAKASAAGADAKKAAAAKK</sequence>
<keyword evidence="4" id="KW-1133">Transmembrane helix</keyword>
<feature type="region of interest" description="Disordered" evidence="3">
    <location>
        <begin position="3705"/>
        <end position="3783"/>
    </location>
</feature>
<evidence type="ECO:0000256" key="2">
    <source>
        <dbReference type="SAM" id="Coils"/>
    </source>
</evidence>
<feature type="compositionally biased region" description="Basic residues" evidence="3">
    <location>
        <begin position="1363"/>
        <end position="1375"/>
    </location>
</feature>
<dbReference type="EMBL" id="LSRX01002024">
    <property type="protein sequence ID" value="OLP76442.1"/>
    <property type="molecule type" value="Genomic_DNA"/>
</dbReference>
<keyword evidence="4" id="KW-0472">Membrane</keyword>
<evidence type="ECO:0000313" key="6">
    <source>
        <dbReference type="Proteomes" id="UP000186817"/>
    </source>
</evidence>
<keyword evidence="2" id="KW-0175">Coiled coil</keyword>
<feature type="region of interest" description="Disordered" evidence="3">
    <location>
        <begin position="3307"/>
        <end position="3336"/>
    </location>
</feature>
<name>A0A1Q9C0J0_SYMMI</name>
<feature type="region of interest" description="Disordered" evidence="3">
    <location>
        <begin position="898"/>
        <end position="945"/>
    </location>
</feature>
<keyword evidence="1" id="KW-0238">DNA-binding</keyword>
<dbReference type="InterPro" id="IPR052055">
    <property type="entry name" value="Hepadnavirus_pol/RT"/>
</dbReference>
<evidence type="ECO:0000256" key="1">
    <source>
        <dbReference type="ARBA" id="ARBA00023125"/>
    </source>
</evidence>
<dbReference type="InterPro" id="IPR010998">
    <property type="entry name" value="Integrase_recombinase_N"/>
</dbReference>
<feature type="compositionally biased region" description="Low complexity" evidence="3">
    <location>
        <begin position="1386"/>
        <end position="1395"/>
    </location>
</feature>
<feature type="transmembrane region" description="Helical" evidence="4">
    <location>
        <begin position="105"/>
        <end position="128"/>
    </location>
</feature>
<dbReference type="Gene3D" id="1.10.150.130">
    <property type="match status" value="1"/>
</dbReference>
<dbReference type="OrthoDB" id="10432567at2759"/>